<keyword evidence="6" id="KW-0408">Iron</keyword>
<dbReference type="InterPro" id="IPR015424">
    <property type="entry name" value="PyrdxlP-dep_Trfase"/>
</dbReference>
<name>A0A0B7IP90_9FLAO</name>
<comment type="cofactor">
    <cofactor evidence="1">
        <name>pyridoxal 5'-phosphate</name>
        <dbReference type="ChEBI" id="CHEBI:597326"/>
    </cofactor>
</comment>
<comment type="similarity">
    <text evidence="2">Belongs to the class-V pyridoxal-phosphate-dependent aminotransferase family. NifS/IscS subfamily.</text>
</comment>
<gene>
    <name evidence="10" type="primary">iscS</name>
    <name evidence="10" type="ORF">CCAN11_2350046</name>
</gene>
<evidence type="ECO:0000313" key="11">
    <source>
        <dbReference type="Proteomes" id="UP000039370"/>
    </source>
</evidence>
<organism evidence="10 11">
    <name type="scientific">Capnocytophaga canimorsus</name>
    <dbReference type="NCBI Taxonomy" id="28188"/>
    <lineage>
        <taxon>Bacteria</taxon>
        <taxon>Pseudomonadati</taxon>
        <taxon>Bacteroidota</taxon>
        <taxon>Flavobacteriia</taxon>
        <taxon>Flavobacteriales</taxon>
        <taxon>Flavobacteriaceae</taxon>
        <taxon>Capnocytophaga</taxon>
    </lineage>
</organism>
<keyword evidence="7" id="KW-0411">Iron-sulfur</keyword>
<dbReference type="SUPFAM" id="SSF53383">
    <property type="entry name" value="PLP-dependent transferases"/>
    <property type="match status" value="1"/>
</dbReference>
<evidence type="ECO:0000256" key="3">
    <source>
        <dbReference type="ARBA" id="ARBA00022679"/>
    </source>
</evidence>
<evidence type="ECO:0000256" key="4">
    <source>
        <dbReference type="ARBA" id="ARBA00022723"/>
    </source>
</evidence>
<sequence length="414" mass="46208">MKVLFIEKNHTFVLVKLNVFAMISPQENVYFDNAASTPLLPQVVEQMAEVLHKYYGNPSSTHSYGRSAKTLIEKARRTIAKIINAQPSEIIFTSGGTEANNMILRGCARDLKIQTIISAQTEHHAVLHTLDSLSQEYGITIRYVNLTPEGDADLQHLQSLLETHQKEKVLVSLMHVNNEIGNILDLQQMCKICHNYGALFHSDTVQSVGHFPLDMQQISADFITASAHKFHGPKGVGFAFIRKNIPLKGFILGGEQERGIRAGTEALHDIIGLETAFTLAYNELDVRNKQILTIKKYFIKRLSEQFSAITFNGQSGDLQKSSPTILNVRLPFSANTLLFHLDIQGIACSKGSACQSGSVQDSHVLTAFLPTEALRKASLRFSFSHLNTLQQVDYVIEKLVEIIHQEKNNFLLPN</sequence>
<protein>
    <submittedName>
        <fullName evidence="10">Cysteine desulfurase</fullName>
        <ecNumber evidence="10">2.8.1.7</ecNumber>
    </submittedName>
</protein>
<dbReference type="InterPro" id="IPR015422">
    <property type="entry name" value="PyrdxlP-dep_Trfase_small"/>
</dbReference>
<dbReference type="Pfam" id="PF00266">
    <property type="entry name" value="Aminotran_5"/>
    <property type="match status" value="1"/>
</dbReference>
<dbReference type="EMBL" id="CDOK01000152">
    <property type="protein sequence ID" value="CEN51788.1"/>
    <property type="molecule type" value="Genomic_DNA"/>
</dbReference>
<keyword evidence="3 10" id="KW-0808">Transferase</keyword>
<dbReference type="GO" id="GO:0046872">
    <property type="term" value="F:metal ion binding"/>
    <property type="evidence" value="ECO:0007669"/>
    <property type="project" value="UniProtKB-KW"/>
</dbReference>
<evidence type="ECO:0000256" key="2">
    <source>
        <dbReference type="ARBA" id="ARBA00006490"/>
    </source>
</evidence>
<dbReference type="GO" id="GO:0051536">
    <property type="term" value="F:iron-sulfur cluster binding"/>
    <property type="evidence" value="ECO:0007669"/>
    <property type="project" value="UniProtKB-KW"/>
</dbReference>
<evidence type="ECO:0000256" key="1">
    <source>
        <dbReference type="ARBA" id="ARBA00001933"/>
    </source>
</evidence>
<reference evidence="11" key="1">
    <citation type="submission" date="2015-01" db="EMBL/GenBank/DDBJ databases">
        <authorList>
            <person name="MANFREDI Pablo"/>
        </authorList>
    </citation>
    <scope>NUCLEOTIDE SEQUENCE [LARGE SCALE GENOMIC DNA]</scope>
    <source>
        <strain evidence="11">Cc11</strain>
    </source>
</reference>
<evidence type="ECO:0000313" key="10">
    <source>
        <dbReference type="EMBL" id="CEN51788.1"/>
    </source>
</evidence>
<keyword evidence="4" id="KW-0479">Metal-binding</keyword>
<feature type="domain" description="Aminotransferase class V" evidence="9">
    <location>
        <begin position="29"/>
        <end position="395"/>
    </location>
</feature>
<dbReference type="PIRSF" id="PIRSF005572">
    <property type="entry name" value="NifS"/>
    <property type="match status" value="1"/>
</dbReference>
<dbReference type="PANTHER" id="PTHR11601:SF34">
    <property type="entry name" value="CYSTEINE DESULFURASE"/>
    <property type="match status" value="1"/>
</dbReference>
<evidence type="ECO:0000256" key="6">
    <source>
        <dbReference type="ARBA" id="ARBA00023004"/>
    </source>
</evidence>
<dbReference type="PANTHER" id="PTHR11601">
    <property type="entry name" value="CYSTEINE DESULFURYLASE FAMILY MEMBER"/>
    <property type="match status" value="1"/>
</dbReference>
<comment type="catalytic activity">
    <reaction evidence="8">
        <text>(sulfur carrier)-H + L-cysteine = (sulfur carrier)-SH + L-alanine</text>
        <dbReference type="Rhea" id="RHEA:43892"/>
        <dbReference type="Rhea" id="RHEA-COMP:14737"/>
        <dbReference type="Rhea" id="RHEA-COMP:14739"/>
        <dbReference type="ChEBI" id="CHEBI:29917"/>
        <dbReference type="ChEBI" id="CHEBI:35235"/>
        <dbReference type="ChEBI" id="CHEBI:57972"/>
        <dbReference type="ChEBI" id="CHEBI:64428"/>
        <dbReference type="EC" id="2.8.1.7"/>
    </reaction>
</comment>
<evidence type="ECO:0000256" key="5">
    <source>
        <dbReference type="ARBA" id="ARBA00022898"/>
    </source>
</evidence>
<proteinExistence type="inferred from homology"/>
<dbReference type="Gene3D" id="3.40.640.10">
    <property type="entry name" value="Type I PLP-dependent aspartate aminotransferase-like (Major domain)"/>
    <property type="match status" value="1"/>
</dbReference>
<evidence type="ECO:0000256" key="8">
    <source>
        <dbReference type="ARBA" id="ARBA00050776"/>
    </source>
</evidence>
<dbReference type="Proteomes" id="UP000039370">
    <property type="component" value="Unassembled WGS sequence"/>
</dbReference>
<dbReference type="InterPro" id="IPR000192">
    <property type="entry name" value="Aminotrans_V_dom"/>
</dbReference>
<dbReference type="GO" id="GO:0031071">
    <property type="term" value="F:cysteine desulfurase activity"/>
    <property type="evidence" value="ECO:0007669"/>
    <property type="project" value="UniProtKB-EC"/>
</dbReference>
<dbReference type="Gene3D" id="1.10.260.50">
    <property type="match status" value="1"/>
</dbReference>
<dbReference type="InterPro" id="IPR016454">
    <property type="entry name" value="Cysteine_dSase"/>
</dbReference>
<evidence type="ECO:0000256" key="7">
    <source>
        <dbReference type="ARBA" id="ARBA00023014"/>
    </source>
</evidence>
<dbReference type="EC" id="2.8.1.7" evidence="10"/>
<accession>A0A0B7IP90</accession>
<keyword evidence="5" id="KW-0663">Pyridoxal phosphate</keyword>
<evidence type="ECO:0000259" key="9">
    <source>
        <dbReference type="Pfam" id="PF00266"/>
    </source>
</evidence>
<dbReference type="AlphaFoldDB" id="A0A0B7IP90"/>
<dbReference type="Gene3D" id="3.90.1150.10">
    <property type="entry name" value="Aspartate Aminotransferase, domain 1"/>
    <property type="match status" value="1"/>
</dbReference>
<dbReference type="InterPro" id="IPR015421">
    <property type="entry name" value="PyrdxlP-dep_Trfase_major"/>
</dbReference>